<keyword evidence="7" id="KW-1185">Reference proteome</keyword>
<evidence type="ECO:0000256" key="1">
    <source>
        <dbReference type="ARBA" id="ARBA00000815"/>
    </source>
</evidence>
<reference evidence="6" key="1">
    <citation type="submission" date="2021-06" db="EMBL/GenBank/DDBJ databases">
        <authorList>
            <person name="Hodson N. C."/>
            <person name="Mongue J. A."/>
            <person name="Jaron S. K."/>
        </authorList>
    </citation>
    <scope>NUCLEOTIDE SEQUENCE</scope>
</reference>
<accession>A0A8J2PHA8</accession>
<dbReference type="Proteomes" id="UP000708208">
    <property type="component" value="Unassembled WGS sequence"/>
</dbReference>
<comment type="catalytic activity">
    <reaction evidence="1">
        <text>a ribonucleoside 5'-phosphate + H2O = a ribonucleoside + phosphate</text>
        <dbReference type="Rhea" id="RHEA:12484"/>
        <dbReference type="ChEBI" id="CHEBI:15377"/>
        <dbReference type="ChEBI" id="CHEBI:18254"/>
        <dbReference type="ChEBI" id="CHEBI:43474"/>
        <dbReference type="ChEBI" id="CHEBI:58043"/>
        <dbReference type="EC" id="3.1.3.5"/>
    </reaction>
</comment>
<sequence>DIARQGIDQLISMSSAKTELNAMAAVTIDGGSCWMNECNLGNLVTDAMVHCAHNHNSTSGLGHDFISVWHGGAFFRDVVNATEKIKILDVHKWLPYHNTAYLVKMYGNTLRGMFEKSATGLREDPAWGQFLQVSSGVEVTYSDKYLYKVRTIHYNNGIPQLEEIRDSSVYTVIIPSIIYRGKTVYTNFPKDLLSVQGNSTGISLGYDDDCLIQYLNTTKKITVGFEERIFMGDVDRIECNKKTGLTVFLTLFIAALIIGSAYATWKCFIQPRRENNNFCF</sequence>
<dbReference type="OrthoDB" id="7722975at2759"/>
<evidence type="ECO:0000256" key="4">
    <source>
        <dbReference type="SAM" id="Phobius"/>
    </source>
</evidence>
<gene>
    <name evidence="6" type="ORF">AFUS01_LOCUS39895</name>
</gene>
<dbReference type="EMBL" id="CAJVCH010554110">
    <property type="protein sequence ID" value="CAG7830068.1"/>
    <property type="molecule type" value="Genomic_DNA"/>
</dbReference>
<evidence type="ECO:0000313" key="7">
    <source>
        <dbReference type="Proteomes" id="UP000708208"/>
    </source>
</evidence>
<evidence type="ECO:0000256" key="3">
    <source>
        <dbReference type="ARBA" id="ARBA00012643"/>
    </source>
</evidence>
<comment type="similarity">
    <text evidence="2">Belongs to the 5'-nucleotidase family.</text>
</comment>
<feature type="domain" description="5'-Nucleotidase C-terminal" evidence="5">
    <location>
        <begin position="29"/>
        <end position="188"/>
    </location>
</feature>
<protein>
    <recommendedName>
        <fullName evidence="3">5'-nucleotidase</fullName>
        <ecNumber evidence="3">3.1.3.5</ecNumber>
    </recommendedName>
</protein>
<keyword evidence="4" id="KW-0472">Membrane</keyword>
<name>A0A8J2PHA8_9HEXA</name>
<feature type="non-terminal residue" evidence="6">
    <location>
        <position position="1"/>
    </location>
</feature>
<dbReference type="GO" id="GO:0005886">
    <property type="term" value="C:plasma membrane"/>
    <property type="evidence" value="ECO:0007669"/>
    <property type="project" value="TreeGrafter"/>
</dbReference>
<dbReference type="PANTHER" id="PTHR11575">
    <property type="entry name" value="5'-NUCLEOTIDASE-RELATED"/>
    <property type="match status" value="1"/>
</dbReference>
<organism evidence="6 7">
    <name type="scientific">Allacma fusca</name>
    <dbReference type="NCBI Taxonomy" id="39272"/>
    <lineage>
        <taxon>Eukaryota</taxon>
        <taxon>Metazoa</taxon>
        <taxon>Ecdysozoa</taxon>
        <taxon>Arthropoda</taxon>
        <taxon>Hexapoda</taxon>
        <taxon>Collembola</taxon>
        <taxon>Symphypleona</taxon>
        <taxon>Sminthuridae</taxon>
        <taxon>Allacma</taxon>
    </lineage>
</organism>
<keyword evidence="4" id="KW-1133">Transmembrane helix</keyword>
<evidence type="ECO:0000259" key="5">
    <source>
        <dbReference type="Pfam" id="PF02872"/>
    </source>
</evidence>
<keyword evidence="4" id="KW-0812">Transmembrane</keyword>
<dbReference type="GO" id="GO:0008253">
    <property type="term" value="F:5'-nucleotidase activity"/>
    <property type="evidence" value="ECO:0007669"/>
    <property type="project" value="UniProtKB-EC"/>
</dbReference>
<comment type="caution">
    <text evidence="6">The sequence shown here is derived from an EMBL/GenBank/DDBJ whole genome shotgun (WGS) entry which is preliminary data.</text>
</comment>
<dbReference type="EC" id="3.1.3.5" evidence="3"/>
<evidence type="ECO:0000313" key="6">
    <source>
        <dbReference type="EMBL" id="CAG7830068.1"/>
    </source>
</evidence>
<dbReference type="InterPro" id="IPR008334">
    <property type="entry name" value="5'-Nucleotdase_C"/>
</dbReference>
<dbReference type="PANTHER" id="PTHR11575:SF24">
    <property type="entry name" value="5'-NUCLEOTIDASE"/>
    <property type="match status" value="1"/>
</dbReference>
<dbReference type="GO" id="GO:0006196">
    <property type="term" value="P:AMP catabolic process"/>
    <property type="evidence" value="ECO:0007669"/>
    <property type="project" value="TreeGrafter"/>
</dbReference>
<dbReference type="InterPro" id="IPR006179">
    <property type="entry name" value="5_nucleotidase/apyrase"/>
</dbReference>
<feature type="transmembrane region" description="Helical" evidence="4">
    <location>
        <begin position="245"/>
        <end position="265"/>
    </location>
</feature>
<dbReference type="Pfam" id="PF02872">
    <property type="entry name" value="5_nucleotid_C"/>
    <property type="match status" value="1"/>
</dbReference>
<proteinExistence type="inferred from homology"/>
<dbReference type="AlphaFoldDB" id="A0A8J2PHA8"/>
<evidence type="ECO:0000256" key="2">
    <source>
        <dbReference type="ARBA" id="ARBA00006654"/>
    </source>
</evidence>